<gene>
    <name evidence="1" type="ORF">EDD18DRAFT_1078930</name>
</gene>
<feature type="non-terminal residue" evidence="1">
    <location>
        <position position="318"/>
    </location>
</feature>
<evidence type="ECO:0000313" key="1">
    <source>
        <dbReference type="EMBL" id="KAK0493201.1"/>
    </source>
</evidence>
<accession>A0AA39PZA7</accession>
<comment type="caution">
    <text evidence="1">The sequence shown here is derived from an EMBL/GenBank/DDBJ whole genome shotgun (WGS) entry which is preliminary data.</text>
</comment>
<dbReference type="AlphaFoldDB" id="A0AA39PZA7"/>
<organism evidence="1 2">
    <name type="scientific">Armillaria luteobubalina</name>
    <dbReference type="NCBI Taxonomy" id="153913"/>
    <lineage>
        <taxon>Eukaryota</taxon>
        <taxon>Fungi</taxon>
        <taxon>Dikarya</taxon>
        <taxon>Basidiomycota</taxon>
        <taxon>Agaricomycotina</taxon>
        <taxon>Agaricomycetes</taxon>
        <taxon>Agaricomycetidae</taxon>
        <taxon>Agaricales</taxon>
        <taxon>Marasmiineae</taxon>
        <taxon>Physalacriaceae</taxon>
        <taxon>Armillaria</taxon>
    </lineage>
</organism>
<reference evidence="1" key="1">
    <citation type="submission" date="2023-06" db="EMBL/GenBank/DDBJ databases">
        <authorList>
            <consortium name="Lawrence Berkeley National Laboratory"/>
            <person name="Ahrendt S."/>
            <person name="Sahu N."/>
            <person name="Indic B."/>
            <person name="Wong-Bajracharya J."/>
            <person name="Merenyi Z."/>
            <person name="Ke H.-M."/>
            <person name="Monk M."/>
            <person name="Kocsube S."/>
            <person name="Drula E."/>
            <person name="Lipzen A."/>
            <person name="Balint B."/>
            <person name="Henrissat B."/>
            <person name="Andreopoulos B."/>
            <person name="Martin F.M."/>
            <person name="Harder C.B."/>
            <person name="Rigling D."/>
            <person name="Ford K.L."/>
            <person name="Foster G.D."/>
            <person name="Pangilinan J."/>
            <person name="Papanicolaou A."/>
            <person name="Barry K."/>
            <person name="LaButti K."/>
            <person name="Viragh M."/>
            <person name="Koriabine M."/>
            <person name="Yan M."/>
            <person name="Riley R."/>
            <person name="Champramary S."/>
            <person name="Plett K.L."/>
            <person name="Tsai I.J."/>
            <person name="Slot J."/>
            <person name="Sipos G."/>
            <person name="Plett J."/>
            <person name="Nagy L.G."/>
            <person name="Grigoriev I.V."/>
        </authorList>
    </citation>
    <scope>NUCLEOTIDE SEQUENCE</scope>
    <source>
        <strain evidence="1">HWK02</strain>
    </source>
</reference>
<name>A0AA39PZA7_9AGAR</name>
<protein>
    <submittedName>
        <fullName evidence="1">Uncharacterized protein</fullName>
    </submittedName>
</protein>
<proteinExistence type="predicted"/>
<sequence>SKKEQQKAFKCTCREPGEVLFYDLASQTIQTHPIATAYGVMNLHEDIRIHYPFDVDHLEERLSQLESNATDVILQMHEAINKCGLFTISWQKLSNLCQYLFLMRYHTITLCASNTSPDHTKNAFITEQLKHFGESLALSMSSQICLHFLHYFLEAQIVYDSSSSTNRQDLASHTNMEILPCNVGILAHIPASIYHMFYLAVCQPADDEEFVLMKNGLRLWEGLSEKCHLHCVFIVGPHLAIILHNNMVGNKAEPWMKSTLADIQLPCPNCLYGSISSDIPPWQGNNITRTDQHQTLEQVQMDDLFTFRIMEFNVTADI</sequence>
<dbReference type="Proteomes" id="UP001175228">
    <property type="component" value="Unassembled WGS sequence"/>
</dbReference>
<keyword evidence="2" id="KW-1185">Reference proteome</keyword>
<evidence type="ECO:0000313" key="2">
    <source>
        <dbReference type="Proteomes" id="UP001175228"/>
    </source>
</evidence>
<dbReference type="EMBL" id="JAUEPU010000026">
    <property type="protein sequence ID" value="KAK0493201.1"/>
    <property type="molecule type" value="Genomic_DNA"/>
</dbReference>